<evidence type="ECO:0000256" key="3">
    <source>
        <dbReference type="ARBA" id="ARBA00013109"/>
    </source>
</evidence>
<evidence type="ECO:0000313" key="12">
    <source>
        <dbReference type="Proteomes" id="UP000298791"/>
    </source>
</evidence>
<dbReference type="Pfam" id="PF02602">
    <property type="entry name" value="HEM4"/>
    <property type="match status" value="1"/>
</dbReference>
<evidence type="ECO:0000256" key="1">
    <source>
        <dbReference type="ARBA" id="ARBA00004772"/>
    </source>
</evidence>
<evidence type="ECO:0000313" key="11">
    <source>
        <dbReference type="EMBL" id="QCI19100.1"/>
    </source>
</evidence>
<name>A0A4D6XYB2_9GAMM</name>
<dbReference type="EC" id="4.2.1.75" evidence="3 9"/>
<evidence type="ECO:0000256" key="4">
    <source>
        <dbReference type="ARBA" id="ARBA00023239"/>
    </source>
</evidence>
<feature type="domain" description="Tetrapyrrole biosynthesis uroporphyrinogen III synthase" evidence="10">
    <location>
        <begin position="2"/>
        <end position="140"/>
    </location>
</feature>
<dbReference type="Proteomes" id="UP000298791">
    <property type="component" value="Chromosome"/>
</dbReference>
<sequence length="157" mass="18320">MLVPENEENSEALLKILYKKNISKSKIVLLKGENGRNLVEMSLKNKNFNISVIECYKKVFKIINNHLEIKKWRSYKINTLIITSGEVLNKLNETIDILNKNEWLFKCKLIVVGNRLHKIAKDIGWKDIITSNYANNEHLLSVIKRCNFYSAKEDLNL</sequence>
<comment type="function">
    <text evidence="6 9">Catalyzes cyclization of the linear tetrapyrrole, hydroxymethylbilane, to the macrocyclic uroporphyrinogen III.</text>
</comment>
<evidence type="ECO:0000256" key="8">
    <source>
        <dbReference type="ARBA" id="ARBA00048617"/>
    </source>
</evidence>
<dbReference type="OrthoDB" id="9787650at2"/>
<proteinExistence type="inferred from homology"/>
<evidence type="ECO:0000256" key="2">
    <source>
        <dbReference type="ARBA" id="ARBA00008133"/>
    </source>
</evidence>
<organism evidence="11 12">
    <name type="scientific">Buchnera aphidicola</name>
    <name type="common">Aphis nerii</name>
    <dbReference type="NCBI Taxonomy" id="1241835"/>
    <lineage>
        <taxon>Bacteria</taxon>
        <taxon>Pseudomonadati</taxon>
        <taxon>Pseudomonadota</taxon>
        <taxon>Gammaproteobacteria</taxon>
        <taxon>Enterobacterales</taxon>
        <taxon>Erwiniaceae</taxon>
        <taxon>Buchnera</taxon>
    </lineage>
</organism>
<reference evidence="11 12" key="2">
    <citation type="submission" date="2019-05" db="EMBL/GenBank/DDBJ databases">
        <title>Genome evolution of the obligate endosymbiont Buchnera aphidicola.</title>
        <authorList>
            <person name="Moran N.A."/>
        </authorList>
    </citation>
    <scope>NUCLEOTIDE SEQUENCE [LARGE SCALE GENOMIC DNA]</scope>
    <source>
        <strain evidence="11 12">Ane</strain>
    </source>
</reference>
<dbReference type="InterPro" id="IPR036108">
    <property type="entry name" value="4pyrrol_syn_uPrphyn_synt_sf"/>
</dbReference>
<dbReference type="PANTHER" id="PTHR38042:SF1">
    <property type="entry name" value="UROPORPHYRINOGEN-III SYNTHASE, CHLOROPLASTIC"/>
    <property type="match status" value="1"/>
</dbReference>
<keyword evidence="5 9" id="KW-0627">Porphyrin biosynthesis</keyword>
<dbReference type="InterPro" id="IPR003754">
    <property type="entry name" value="4pyrrol_synth_uPrphyn_synth"/>
</dbReference>
<comment type="similarity">
    <text evidence="2 9">Belongs to the uroporphyrinogen-III synthase family.</text>
</comment>
<gene>
    <name evidence="11" type="ORF">D9V64_03020</name>
</gene>
<dbReference type="Gene3D" id="3.40.50.10090">
    <property type="match status" value="1"/>
</dbReference>
<keyword evidence="4 9" id="KW-0456">Lyase</keyword>
<protein>
    <recommendedName>
        <fullName evidence="7 9">Uroporphyrinogen-III synthase</fullName>
        <ecNumber evidence="3 9">4.2.1.75</ecNumber>
    </recommendedName>
</protein>
<evidence type="ECO:0000256" key="7">
    <source>
        <dbReference type="ARBA" id="ARBA00040167"/>
    </source>
</evidence>
<dbReference type="GO" id="GO:0006780">
    <property type="term" value="P:uroporphyrinogen III biosynthetic process"/>
    <property type="evidence" value="ECO:0007669"/>
    <property type="project" value="UniProtKB-UniRule"/>
</dbReference>
<evidence type="ECO:0000256" key="5">
    <source>
        <dbReference type="ARBA" id="ARBA00023244"/>
    </source>
</evidence>
<evidence type="ECO:0000256" key="9">
    <source>
        <dbReference type="RuleBase" id="RU366031"/>
    </source>
</evidence>
<comment type="pathway">
    <text evidence="1 9">Porphyrin-containing compound metabolism; protoporphyrin-IX biosynthesis; coproporphyrinogen-III from 5-aminolevulinate: step 3/4.</text>
</comment>
<dbReference type="InterPro" id="IPR039793">
    <property type="entry name" value="UROS/Hem4"/>
</dbReference>
<dbReference type="EMBL" id="CP034885">
    <property type="protein sequence ID" value="QCI19100.1"/>
    <property type="molecule type" value="Genomic_DNA"/>
</dbReference>
<dbReference type="CDD" id="cd06578">
    <property type="entry name" value="HemD"/>
    <property type="match status" value="1"/>
</dbReference>
<reference evidence="11 12" key="1">
    <citation type="submission" date="2018-12" db="EMBL/GenBank/DDBJ databases">
        <authorList>
            <person name="Chong R.A."/>
        </authorList>
    </citation>
    <scope>NUCLEOTIDE SEQUENCE [LARGE SCALE GENOMIC DNA]</scope>
    <source>
        <strain evidence="11 12">Ane</strain>
    </source>
</reference>
<dbReference type="SUPFAM" id="SSF69618">
    <property type="entry name" value="HemD-like"/>
    <property type="match status" value="1"/>
</dbReference>
<dbReference type="GO" id="GO:0006782">
    <property type="term" value="P:protoporphyrinogen IX biosynthetic process"/>
    <property type="evidence" value="ECO:0007669"/>
    <property type="project" value="UniProtKB-UniRule"/>
</dbReference>
<dbReference type="GO" id="GO:0004852">
    <property type="term" value="F:uroporphyrinogen-III synthase activity"/>
    <property type="evidence" value="ECO:0007669"/>
    <property type="project" value="UniProtKB-UniRule"/>
</dbReference>
<comment type="catalytic activity">
    <reaction evidence="8 9">
        <text>hydroxymethylbilane = uroporphyrinogen III + H2O</text>
        <dbReference type="Rhea" id="RHEA:18965"/>
        <dbReference type="ChEBI" id="CHEBI:15377"/>
        <dbReference type="ChEBI" id="CHEBI:57308"/>
        <dbReference type="ChEBI" id="CHEBI:57845"/>
        <dbReference type="EC" id="4.2.1.75"/>
    </reaction>
</comment>
<evidence type="ECO:0000259" key="10">
    <source>
        <dbReference type="Pfam" id="PF02602"/>
    </source>
</evidence>
<accession>A0A4D6XYB2</accession>
<dbReference type="AlphaFoldDB" id="A0A4D6XYB2"/>
<dbReference type="PANTHER" id="PTHR38042">
    <property type="entry name" value="UROPORPHYRINOGEN-III SYNTHASE, CHLOROPLASTIC"/>
    <property type="match status" value="1"/>
</dbReference>
<evidence type="ECO:0000256" key="6">
    <source>
        <dbReference type="ARBA" id="ARBA00037589"/>
    </source>
</evidence>